<reference evidence="2" key="1">
    <citation type="submission" date="2021-02" db="EMBL/GenBank/DDBJ databases">
        <authorList>
            <person name="Dougan E. K."/>
            <person name="Rhodes N."/>
            <person name="Thang M."/>
            <person name="Chan C."/>
        </authorList>
    </citation>
    <scope>NUCLEOTIDE SEQUENCE</scope>
</reference>
<feature type="region of interest" description="Disordered" evidence="1">
    <location>
        <begin position="128"/>
        <end position="152"/>
    </location>
</feature>
<protein>
    <recommendedName>
        <fullName evidence="4">Prolyl 4-hydroxylase alpha subunit Fe(2+) 2OG dioxygenase domain-containing protein</fullName>
    </recommendedName>
</protein>
<dbReference type="Proteomes" id="UP000604046">
    <property type="component" value="Unassembled WGS sequence"/>
</dbReference>
<accession>A0A812JGI2</accession>
<name>A0A812JGI2_9DINO</name>
<comment type="caution">
    <text evidence="2">The sequence shown here is derived from an EMBL/GenBank/DDBJ whole genome shotgun (WGS) entry which is preliminary data.</text>
</comment>
<dbReference type="AlphaFoldDB" id="A0A812JGI2"/>
<keyword evidence="3" id="KW-1185">Reference proteome</keyword>
<evidence type="ECO:0000313" key="2">
    <source>
        <dbReference type="EMBL" id="CAE7205926.1"/>
    </source>
</evidence>
<evidence type="ECO:0008006" key="4">
    <source>
        <dbReference type="Google" id="ProtNLM"/>
    </source>
</evidence>
<dbReference type="EMBL" id="CAJNDS010000435">
    <property type="protein sequence ID" value="CAE7205926.1"/>
    <property type="molecule type" value="Genomic_DNA"/>
</dbReference>
<dbReference type="OrthoDB" id="431936at2759"/>
<sequence length="152" mass="17184">MRRVLSTTLRPILADWAGFDDEELILTAIYGIRLYHNGSILHMHVDRKETHVISAILEVGHLLLQDQSPESSWPLRIYDHSGREHVIPNKPGQMILYESSTCPHGRPDPFVGREMANVFVHFKPRGWPQVQGRTSQECDSARDGGEGSCSEV</sequence>
<proteinExistence type="predicted"/>
<evidence type="ECO:0000313" key="3">
    <source>
        <dbReference type="Proteomes" id="UP000604046"/>
    </source>
</evidence>
<evidence type="ECO:0000256" key="1">
    <source>
        <dbReference type="SAM" id="MobiDB-lite"/>
    </source>
</evidence>
<gene>
    <name evidence="2" type="ORF">SNAT2548_LOCUS6537</name>
</gene>
<organism evidence="2 3">
    <name type="scientific">Symbiodinium natans</name>
    <dbReference type="NCBI Taxonomy" id="878477"/>
    <lineage>
        <taxon>Eukaryota</taxon>
        <taxon>Sar</taxon>
        <taxon>Alveolata</taxon>
        <taxon>Dinophyceae</taxon>
        <taxon>Suessiales</taxon>
        <taxon>Symbiodiniaceae</taxon>
        <taxon>Symbiodinium</taxon>
    </lineage>
</organism>